<comment type="subcellular location">
    <subcellularLocation>
        <location evidence="1">Nucleus</location>
    </subcellularLocation>
</comment>
<dbReference type="InterPro" id="IPR013087">
    <property type="entry name" value="Znf_C2H2_type"/>
</dbReference>
<accession>A0A9W4K7G1</accession>
<keyword evidence="3" id="KW-0677">Repeat</keyword>
<dbReference type="InterPro" id="IPR036236">
    <property type="entry name" value="Znf_C2H2_sf"/>
</dbReference>
<dbReference type="GO" id="GO:0005634">
    <property type="term" value="C:nucleus"/>
    <property type="evidence" value="ECO:0007669"/>
    <property type="project" value="UniProtKB-SubCell"/>
</dbReference>
<evidence type="ECO:0000256" key="1">
    <source>
        <dbReference type="ARBA" id="ARBA00004123"/>
    </source>
</evidence>
<dbReference type="SMART" id="SM00355">
    <property type="entry name" value="ZnF_C2H2"/>
    <property type="match status" value="5"/>
</dbReference>
<dbReference type="PROSITE" id="PS00028">
    <property type="entry name" value="ZINC_FINGER_C2H2_1"/>
    <property type="match status" value="1"/>
</dbReference>
<keyword evidence="5" id="KW-0862">Zinc</keyword>
<dbReference type="PANTHER" id="PTHR24388">
    <property type="entry name" value="ZINC FINGER PROTEIN"/>
    <property type="match status" value="1"/>
</dbReference>
<dbReference type="PANTHER" id="PTHR24388:SF54">
    <property type="entry name" value="PROTEIN ESCARGOT"/>
    <property type="match status" value="1"/>
</dbReference>
<dbReference type="GO" id="GO:0000981">
    <property type="term" value="F:DNA-binding transcription factor activity, RNA polymerase II-specific"/>
    <property type="evidence" value="ECO:0007669"/>
    <property type="project" value="TreeGrafter"/>
</dbReference>
<keyword evidence="6" id="KW-0539">Nucleus</keyword>
<dbReference type="AlphaFoldDB" id="A0A9W4K7G1"/>
<comment type="caution">
    <text evidence="8">The sequence shown here is derived from an EMBL/GenBank/DDBJ whole genome shotgun (WGS) entry which is preliminary data.</text>
</comment>
<dbReference type="Pfam" id="PF12874">
    <property type="entry name" value="zf-met"/>
    <property type="match status" value="1"/>
</dbReference>
<keyword evidence="2" id="KW-0479">Metal-binding</keyword>
<keyword evidence="4" id="KW-0863">Zinc-finger</keyword>
<sequence>MTSYCPRCQKSFPFFSARQQHIRDSLNHHICHICSPPPDYATEDELDEHLQDEHNICVTCDKQFNTPRQLVQHDVAKHNMCMACRKYFTSPSNRNSHMITHVEKNIICPGCSSRFSRDSAVLLHLEAGTCVSGVDIEDVTQLAFDCDQAEDYTSYDPDFDFKCPRCQTSFAFISGLLQHAESGCCDKLMERDSSLGKFLRFVRSCIASAT</sequence>
<proteinExistence type="predicted"/>
<dbReference type="GO" id="GO:0000978">
    <property type="term" value="F:RNA polymerase II cis-regulatory region sequence-specific DNA binding"/>
    <property type="evidence" value="ECO:0007669"/>
    <property type="project" value="TreeGrafter"/>
</dbReference>
<evidence type="ECO:0000313" key="9">
    <source>
        <dbReference type="Proteomes" id="UP001154252"/>
    </source>
</evidence>
<protein>
    <recommendedName>
        <fullName evidence="7">C2H2-type domain-containing protein</fullName>
    </recommendedName>
</protein>
<dbReference type="OrthoDB" id="6105938at2759"/>
<dbReference type="InterPro" id="IPR050527">
    <property type="entry name" value="Snail/Krueppel_Znf"/>
</dbReference>
<evidence type="ECO:0000256" key="4">
    <source>
        <dbReference type="ARBA" id="ARBA00022771"/>
    </source>
</evidence>
<evidence type="ECO:0000256" key="3">
    <source>
        <dbReference type="ARBA" id="ARBA00022737"/>
    </source>
</evidence>
<dbReference type="GO" id="GO:0008270">
    <property type="term" value="F:zinc ion binding"/>
    <property type="evidence" value="ECO:0007669"/>
    <property type="project" value="UniProtKB-KW"/>
</dbReference>
<dbReference type="Proteomes" id="UP001154252">
    <property type="component" value="Unassembled WGS sequence"/>
</dbReference>
<dbReference type="EMBL" id="CAJVRC010000835">
    <property type="protein sequence ID" value="CAG8886501.1"/>
    <property type="molecule type" value="Genomic_DNA"/>
</dbReference>
<reference evidence="8" key="1">
    <citation type="submission" date="2021-07" db="EMBL/GenBank/DDBJ databases">
        <authorList>
            <person name="Branca A.L. A."/>
        </authorList>
    </citation>
    <scope>NUCLEOTIDE SEQUENCE</scope>
</reference>
<feature type="domain" description="C2H2-type" evidence="7">
    <location>
        <begin position="81"/>
        <end position="101"/>
    </location>
</feature>
<evidence type="ECO:0000313" key="8">
    <source>
        <dbReference type="EMBL" id="CAG8886501.1"/>
    </source>
</evidence>
<dbReference type="SUPFAM" id="SSF57667">
    <property type="entry name" value="beta-beta-alpha zinc fingers"/>
    <property type="match status" value="1"/>
</dbReference>
<evidence type="ECO:0000256" key="5">
    <source>
        <dbReference type="ARBA" id="ARBA00022833"/>
    </source>
</evidence>
<evidence type="ECO:0000259" key="7">
    <source>
        <dbReference type="PROSITE" id="PS00028"/>
    </source>
</evidence>
<dbReference type="Gene3D" id="3.30.160.60">
    <property type="entry name" value="Classic Zinc Finger"/>
    <property type="match status" value="1"/>
</dbReference>
<organism evidence="8 9">
    <name type="scientific">Penicillium egyptiacum</name>
    <dbReference type="NCBI Taxonomy" id="1303716"/>
    <lineage>
        <taxon>Eukaryota</taxon>
        <taxon>Fungi</taxon>
        <taxon>Dikarya</taxon>
        <taxon>Ascomycota</taxon>
        <taxon>Pezizomycotina</taxon>
        <taxon>Eurotiomycetes</taxon>
        <taxon>Eurotiomycetidae</taxon>
        <taxon>Eurotiales</taxon>
        <taxon>Aspergillaceae</taxon>
        <taxon>Penicillium</taxon>
    </lineage>
</organism>
<evidence type="ECO:0000256" key="6">
    <source>
        <dbReference type="ARBA" id="ARBA00023242"/>
    </source>
</evidence>
<evidence type="ECO:0000256" key="2">
    <source>
        <dbReference type="ARBA" id="ARBA00022723"/>
    </source>
</evidence>
<name>A0A9W4K7G1_9EURO</name>
<gene>
    <name evidence="8" type="ORF">PEGY_LOCUS892</name>
</gene>
<keyword evidence="9" id="KW-1185">Reference proteome</keyword>